<keyword evidence="3" id="KW-1185">Reference proteome</keyword>
<dbReference type="Proteomes" id="UP000076871">
    <property type="component" value="Unassembled WGS sequence"/>
</dbReference>
<feature type="compositionally biased region" description="Pro residues" evidence="1">
    <location>
        <begin position="39"/>
        <end position="48"/>
    </location>
</feature>
<gene>
    <name evidence="2" type="ORF">LAESUDRAFT_715649</name>
</gene>
<protein>
    <submittedName>
        <fullName evidence="2">Uncharacterized protein</fullName>
    </submittedName>
</protein>
<name>A0A165D8T4_9APHY</name>
<reference evidence="2 3" key="1">
    <citation type="journal article" date="2016" name="Mol. Biol. Evol.">
        <title>Comparative Genomics of Early-Diverging Mushroom-Forming Fungi Provides Insights into the Origins of Lignocellulose Decay Capabilities.</title>
        <authorList>
            <person name="Nagy L.G."/>
            <person name="Riley R."/>
            <person name="Tritt A."/>
            <person name="Adam C."/>
            <person name="Daum C."/>
            <person name="Floudas D."/>
            <person name="Sun H."/>
            <person name="Yadav J.S."/>
            <person name="Pangilinan J."/>
            <person name="Larsson K.H."/>
            <person name="Matsuura K."/>
            <person name="Barry K."/>
            <person name="Labutti K."/>
            <person name="Kuo R."/>
            <person name="Ohm R.A."/>
            <person name="Bhattacharya S.S."/>
            <person name="Shirouzu T."/>
            <person name="Yoshinaga Y."/>
            <person name="Martin F.M."/>
            <person name="Grigoriev I.V."/>
            <person name="Hibbett D.S."/>
        </authorList>
    </citation>
    <scope>NUCLEOTIDE SEQUENCE [LARGE SCALE GENOMIC DNA]</scope>
    <source>
        <strain evidence="2 3">93-53</strain>
    </source>
</reference>
<dbReference type="EMBL" id="KV427637">
    <property type="protein sequence ID" value="KZT04351.1"/>
    <property type="molecule type" value="Genomic_DNA"/>
</dbReference>
<sequence length="221" mass="25830">MLSYGANNWVYRPRHEVWRMHQDTNRRTQKLPTSQSKHAPPPPLPAPARPNVEPAERLLARARRDDRQVDLRDEYVRDARQLASKQELDFGTKRGCPYRRCSWSTVSTVFLYRWFLGLRHLKITERRMSIETATAEQAASKRETQVYDDDSVSVNLVLRAELRIVAANQCNIRSERGEGQKANMKMRLFLQQSTSLEVTGMLSYVYMVKNHKPRYQDHVEG</sequence>
<proteinExistence type="predicted"/>
<organism evidence="2 3">
    <name type="scientific">Laetiporus sulphureus 93-53</name>
    <dbReference type="NCBI Taxonomy" id="1314785"/>
    <lineage>
        <taxon>Eukaryota</taxon>
        <taxon>Fungi</taxon>
        <taxon>Dikarya</taxon>
        <taxon>Basidiomycota</taxon>
        <taxon>Agaricomycotina</taxon>
        <taxon>Agaricomycetes</taxon>
        <taxon>Polyporales</taxon>
        <taxon>Laetiporus</taxon>
    </lineage>
</organism>
<dbReference type="GeneID" id="63824196"/>
<dbReference type="InParanoid" id="A0A165D8T4"/>
<evidence type="ECO:0000313" key="3">
    <source>
        <dbReference type="Proteomes" id="UP000076871"/>
    </source>
</evidence>
<dbReference type="RefSeq" id="XP_040762091.1">
    <property type="nucleotide sequence ID" value="XM_040907167.1"/>
</dbReference>
<evidence type="ECO:0000313" key="2">
    <source>
        <dbReference type="EMBL" id="KZT04351.1"/>
    </source>
</evidence>
<accession>A0A165D8T4</accession>
<evidence type="ECO:0000256" key="1">
    <source>
        <dbReference type="SAM" id="MobiDB-lite"/>
    </source>
</evidence>
<dbReference type="AlphaFoldDB" id="A0A165D8T4"/>
<feature type="region of interest" description="Disordered" evidence="1">
    <location>
        <begin position="20"/>
        <end position="51"/>
    </location>
</feature>